<name>A0ABR3PT55_9TREE</name>
<dbReference type="RefSeq" id="XP_069205571.1">
    <property type="nucleotide sequence ID" value="XM_069357634.1"/>
</dbReference>
<comment type="caution">
    <text evidence="3">The sequence shown here is derived from an EMBL/GenBank/DDBJ whole genome shotgun (WGS) entry which is preliminary data.</text>
</comment>
<dbReference type="GeneID" id="95990309"/>
<sequence>MEEDESRREERRNLRGQEPPPPSPYRRPGRNPYIPGSEARPFDSNRGVSSYSNRAPSSVAAPAADAANTDNASKKRKVQDDNAEPSHPKIFSDGLDFPVTFYVDPSCSPVLGRMIKLDGGHLTTPDRAHLLVFNVMSAAQLNDDQAELVAKPRFFGSVAVTQEWVTDCILSRRVSGLRAEELVVKKK</sequence>
<feature type="domain" description="BRCT" evidence="2">
    <location>
        <begin position="111"/>
        <end position="182"/>
    </location>
</feature>
<reference evidence="3 4" key="1">
    <citation type="submission" date="2023-08" db="EMBL/GenBank/DDBJ databases">
        <title>Annotated Genome Sequence of Vanrija albida AlHP1.</title>
        <authorList>
            <person name="Herzog R."/>
        </authorList>
    </citation>
    <scope>NUCLEOTIDE SEQUENCE [LARGE SCALE GENOMIC DNA]</scope>
    <source>
        <strain evidence="3 4">AlHP1</strain>
    </source>
</reference>
<accession>A0ABR3PT55</accession>
<evidence type="ECO:0000256" key="1">
    <source>
        <dbReference type="SAM" id="MobiDB-lite"/>
    </source>
</evidence>
<evidence type="ECO:0000313" key="4">
    <source>
        <dbReference type="Proteomes" id="UP001565368"/>
    </source>
</evidence>
<dbReference type="InterPro" id="IPR001357">
    <property type="entry name" value="BRCT_dom"/>
</dbReference>
<dbReference type="Proteomes" id="UP001565368">
    <property type="component" value="Unassembled WGS sequence"/>
</dbReference>
<feature type="compositionally biased region" description="Low complexity" evidence="1">
    <location>
        <begin position="55"/>
        <end position="71"/>
    </location>
</feature>
<gene>
    <name evidence="3" type="ORF">Q8F55_009266</name>
</gene>
<protein>
    <recommendedName>
        <fullName evidence="2">BRCT domain-containing protein</fullName>
    </recommendedName>
</protein>
<feature type="compositionally biased region" description="Basic and acidic residues" evidence="1">
    <location>
        <begin position="1"/>
        <end position="15"/>
    </location>
</feature>
<feature type="compositionally biased region" description="Basic and acidic residues" evidence="1">
    <location>
        <begin position="78"/>
        <end position="87"/>
    </location>
</feature>
<proteinExistence type="predicted"/>
<dbReference type="PROSITE" id="PS50172">
    <property type="entry name" value="BRCT"/>
    <property type="match status" value="1"/>
</dbReference>
<feature type="region of interest" description="Disordered" evidence="1">
    <location>
        <begin position="1"/>
        <end position="90"/>
    </location>
</feature>
<dbReference type="EMBL" id="JBBXJM010000007">
    <property type="protein sequence ID" value="KAL1405627.1"/>
    <property type="molecule type" value="Genomic_DNA"/>
</dbReference>
<keyword evidence="4" id="KW-1185">Reference proteome</keyword>
<evidence type="ECO:0000313" key="3">
    <source>
        <dbReference type="EMBL" id="KAL1405627.1"/>
    </source>
</evidence>
<organism evidence="3 4">
    <name type="scientific">Vanrija albida</name>
    <dbReference type="NCBI Taxonomy" id="181172"/>
    <lineage>
        <taxon>Eukaryota</taxon>
        <taxon>Fungi</taxon>
        <taxon>Dikarya</taxon>
        <taxon>Basidiomycota</taxon>
        <taxon>Agaricomycotina</taxon>
        <taxon>Tremellomycetes</taxon>
        <taxon>Trichosporonales</taxon>
        <taxon>Trichosporonaceae</taxon>
        <taxon>Vanrija</taxon>
    </lineage>
</organism>
<evidence type="ECO:0000259" key="2">
    <source>
        <dbReference type="PROSITE" id="PS50172"/>
    </source>
</evidence>